<organism evidence="1 2">
    <name type="scientific">Colletotrichum melonis</name>
    <dbReference type="NCBI Taxonomy" id="1209925"/>
    <lineage>
        <taxon>Eukaryota</taxon>
        <taxon>Fungi</taxon>
        <taxon>Dikarya</taxon>
        <taxon>Ascomycota</taxon>
        <taxon>Pezizomycotina</taxon>
        <taxon>Sordariomycetes</taxon>
        <taxon>Hypocreomycetidae</taxon>
        <taxon>Glomerellales</taxon>
        <taxon>Glomerellaceae</taxon>
        <taxon>Colletotrichum</taxon>
        <taxon>Colletotrichum acutatum species complex</taxon>
    </lineage>
</organism>
<dbReference type="EMBL" id="MLGG01000068">
    <property type="protein sequence ID" value="KAK1449419.1"/>
    <property type="molecule type" value="Genomic_DNA"/>
</dbReference>
<keyword evidence="2" id="KW-1185">Reference proteome</keyword>
<protein>
    <submittedName>
        <fullName evidence="1">Uncharacterized protein</fullName>
    </submittedName>
</protein>
<dbReference type="AlphaFoldDB" id="A0AAI9U0I9"/>
<dbReference type="Proteomes" id="UP001239795">
    <property type="component" value="Unassembled WGS sequence"/>
</dbReference>
<evidence type="ECO:0000313" key="2">
    <source>
        <dbReference type="Proteomes" id="UP001239795"/>
    </source>
</evidence>
<proteinExistence type="predicted"/>
<reference evidence="1 2" key="1">
    <citation type="submission" date="2016-10" db="EMBL/GenBank/DDBJ databases">
        <title>The genome sequence of Colletotrichum fioriniae PJ7.</title>
        <authorList>
            <person name="Baroncelli R."/>
        </authorList>
    </citation>
    <scope>NUCLEOTIDE SEQUENCE [LARGE SCALE GENOMIC DNA]</scope>
    <source>
        <strain evidence="1">Col 31</strain>
    </source>
</reference>
<gene>
    <name evidence="1" type="ORF">CMEL01_08734</name>
</gene>
<comment type="caution">
    <text evidence="1">The sequence shown here is derived from an EMBL/GenBank/DDBJ whole genome shotgun (WGS) entry which is preliminary data.</text>
</comment>
<accession>A0AAI9U0I9</accession>
<name>A0AAI9U0I9_9PEZI</name>
<evidence type="ECO:0000313" key="1">
    <source>
        <dbReference type="EMBL" id="KAK1449419.1"/>
    </source>
</evidence>
<sequence>MRNLWAQVLEFRGIYLCLGAG</sequence>